<protein>
    <submittedName>
        <fullName evidence="2">Uncharacterized protein</fullName>
    </submittedName>
</protein>
<name>A0A5B7HXB1_PORTR</name>
<organism evidence="2 3">
    <name type="scientific">Portunus trituberculatus</name>
    <name type="common">Swimming crab</name>
    <name type="synonym">Neptunus trituberculatus</name>
    <dbReference type="NCBI Taxonomy" id="210409"/>
    <lineage>
        <taxon>Eukaryota</taxon>
        <taxon>Metazoa</taxon>
        <taxon>Ecdysozoa</taxon>
        <taxon>Arthropoda</taxon>
        <taxon>Crustacea</taxon>
        <taxon>Multicrustacea</taxon>
        <taxon>Malacostraca</taxon>
        <taxon>Eumalacostraca</taxon>
        <taxon>Eucarida</taxon>
        <taxon>Decapoda</taxon>
        <taxon>Pleocyemata</taxon>
        <taxon>Brachyura</taxon>
        <taxon>Eubrachyura</taxon>
        <taxon>Portunoidea</taxon>
        <taxon>Portunidae</taxon>
        <taxon>Portuninae</taxon>
        <taxon>Portunus</taxon>
    </lineage>
</organism>
<gene>
    <name evidence="2" type="ORF">E2C01_068757</name>
</gene>
<evidence type="ECO:0000313" key="2">
    <source>
        <dbReference type="EMBL" id="MPC74399.1"/>
    </source>
</evidence>
<dbReference type="EMBL" id="VSRR010038848">
    <property type="protein sequence ID" value="MPC74399.1"/>
    <property type="molecule type" value="Genomic_DNA"/>
</dbReference>
<feature type="compositionally biased region" description="Basic and acidic residues" evidence="1">
    <location>
        <begin position="66"/>
        <end position="89"/>
    </location>
</feature>
<keyword evidence="3" id="KW-1185">Reference proteome</keyword>
<feature type="region of interest" description="Disordered" evidence="1">
    <location>
        <begin position="1"/>
        <end position="23"/>
    </location>
</feature>
<comment type="caution">
    <text evidence="2">The sequence shown here is derived from an EMBL/GenBank/DDBJ whole genome shotgun (WGS) entry which is preliminary data.</text>
</comment>
<proteinExistence type="predicted"/>
<accession>A0A5B7HXB1</accession>
<evidence type="ECO:0000256" key="1">
    <source>
        <dbReference type="SAM" id="MobiDB-lite"/>
    </source>
</evidence>
<feature type="region of interest" description="Disordered" evidence="1">
    <location>
        <begin position="65"/>
        <end position="89"/>
    </location>
</feature>
<dbReference type="AlphaFoldDB" id="A0A5B7HXB1"/>
<sequence length="89" mass="9747">MRSRGKVPLNLRGTTTITSPAPRPFTNITITATISSNATFCPPTAHLTFWPAPPVYYHWTVAASRGSHDNSKKVTPETSVRNENEIAPL</sequence>
<reference evidence="2 3" key="1">
    <citation type="submission" date="2019-05" db="EMBL/GenBank/DDBJ databases">
        <title>Another draft genome of Portunus trituberculatus and its Hox gene families provides insights of decapod evolution.</title>
        <authorList>
            <person name="Jeong J.-H."/>
            <person name="Song I."/>
            <person name="Kim S."/>
            <person name="Choi T."/>
            <person name="Kim D."/>
            <person name="Ryu S."/>
            <person name="Kim W."/>
        </authorList>
    </citation>
    <scope>NUCLEOTIDE SEQUENCE [LARGE SCALE GENOMIC DNA]</scope>
    <source>
        <tissue evidence="2">Muscle</tissue>
    </source>
</reference>
<dbReference type="Proteomes" id="UP000324222">
    <property type="component" value="Unassembled WGS sequence"/>
</dbReference>
<evidence type="ECO:0000313" key="3">
    <source>
        <dbReference type="Proteomes" id="UP000324222"/>
    </source>
</evidence>